<dbReference type="Gene3D" id="3.90.550.50">
    <property type="match status" value="1"/>
</dbReference>
<keyword evidence="7 11" id="KW-1133">Transmembrane helix</keyword>
<evidence type="ECO:0000256" key="4">
    <source>
        <dbReference type="ARBA" id="ARBA00022679"/>
    </source>
</evidence>
<keyword evidence="6 11" id="KW-0735">Signal-anchor</keyword>
<dbReference type="AlphaFoldDB" id="A0AA85IR03"/>
<evidence type="ECO:0000256" key="6">
    <source>
        <dbReference type="ARBA" id="ARBA00022968"/>
    </source>
</evidence>
<evidence type="ECO:0000256" key="2">
    <source>
        <dbReference type="ARBA" id="ARBA00008661"/>
    </source>
</evidence>
<keyword evidence="10" id="KW-0325">Glycoprotein</keyword>
<dbReference type="GO" id="GO:0000139">
    <property type="term" value="C:Golgi membrane"/>
    <property type="evidence" value="ECO:0007669"/>
    <property type="project" value="UniProtKB-SubCell"/>
</dbReference>
<sequence>MTSTRRGNLGHQWQLKKSLQGIIMGRIRILTCGVNKAAIAITLFILMLIFQSIIIISNYSSVPQIAREISQLSYVNIMAENITLPRNWFFNDDTSQGIPISSISTDQHRIAVNSSFSTGSDDLKYPLEVDMPKLVRQVLSNLSVPYQPINDPQFPMLITESKKCEDILLKTGKPPELLILIKSAPSNFLRRDAIRSTWGNNRCWGGRRVIHLFLFGTVPPSDRNLGDILKNESDVHGDVIQQDFLDHYYNNTYKVMFGIDWAVKYCSDVPIIMFVDDDYFVYPRNVVAYIEGLSEDIRQVLISGYVWYNAEPVRKKNRVGSSKWLIDWNEYPHTGYPPYVAAGNFFLSMDLARKFNVAIHYTRYLRFDDVYLGIILKKLLHVPIHLKEVYTFNPVNVNSSQIYQMLSSHRFSNPVSLFFLWKRLNCSQFCVQSLV</sequence>
<evidence type="ECO:0000313" key="12">
    <source>
        <dbReference type="Proteomes" id="UP000050795"/>
    </source>
</evidence>
<reference evidence="13" key="2">
    <citation type="submission" date="2023-11" db="UniProtKB">
        <authorList>
            <consortium name="WormBaseParasite"/>
        </authorList>
    </citation>
    <scope>IDENTIFICATION</scope>
</reference>
<evidence type="ECO:0000256" key="3">
    <source>
        <dbReference type="ARBA" id="ARBA00022676"/>
    </source>
</evidence>
<evidence type="ECO:0000256" key="11">
    <source>
        <dbReference type="RuleBase" id="RU363063"/>
    </source>
</evidence>
<keyword evidence="5 11" id="KW-0812">Transmembrane</keyword>
<comment type="similarity">
    <text evidence="2 11">Belongs to the glycosyltransferase 31 family.</text>
</comment>
<accession>A0AA85IR03</accession>
<evidence type="ECO:0000256" key="9">
    <source>
        <dbReference type="ARBA" id="ARBA00023136"/>
    </source>
</evidence>
<dbReference type="PANTHER" id="PTHR11214:SF349">
    <property type="entry name" value="BETA-1,3-GALACTOSYLTRANSFERASE BRN"/>
    <property type="match status" value="1"/>
</dbReference>
<dbReference type="GO" id="GO:0016758">
    <property type="term" value="F:hexosyltransferase activity"/>
    <property type="evidence" value="ECO:0007669"/>
    <property type="project" value="InterPro"/>
</dbReference>
<evidence type="ECO:0000256" key="10">
    <source>
        <dbReference type="ARBA" id="ARBA00023180"/>
    </source>
</evidence>
<evidence type="ECO:0000256" key="5">
    <source>
        <dbReference type="ARBA" id="ARBA00022692"/>
    </source>
</evidence>
<dbReference type="Proteomes" id="UP000050795">
    <property type="component" value="Unassembled WGS sequence"/>
</dbReference>
<feature type="transmembrane region" description="Helical" evidence="11">
    <location>
        <begin position="37"/>
        <end position="59"/>
    </location>
</feature>
<keyword evidence="4" id="KW-0808">Transferase</keyword>
<proteinExistence type="inferred from homology"/>
<dbReference type="Pfam" id="PF01762">
    <property type="entry name" value="Galactosyl_T"/>
    <property type="match status" value="1"/>
</dbReference>
<dbReference type="GO" id="GO:0008194">
    <property type="term" value="F:UDP-glycosyltransferase activity"/>
    <property type="evidence" value="ECO:0007669"/>
    <property type="project" value="TreeGrafter"/>
</dbReference>
<dbReference type="EC" id="2.4.1.-" evidence="11"/>
<evidence type="ECO:0000256" key="1">
    <source>
        <dbReference type="ARBA" id="ARBA00004323"/>
    </source>
</evidence>
<keyword evidence="12" id="KW-1185">Reference proteome</keyword>
<evidence type="ECO:0000313" key="13">
    <source>
        <dbReference type="WBParaSite" id="TREG1_10220.1"/>
    </source>
</evidence>
<dbReference type="FunFam" id="3.90.550.50:FF:000001">
    <property type="entry name" value="Hexosyltransferase"/>
    <property type="match status" value="1"/>
</dbReference>
<dbReference type="GO" id="GO:0006493">
    <property type="term" value="P:protein O-linked glycosylation"/>
    <property type="evidence" value="ECO:0007669"/>
    <property type="project" value="TreeGrafter"/>
</dbReference>
<reference evidence="12" key="1">
    <citation type="submission" date="2022-06" db="EMBL/GenBank/DDBJ databases">
        <authorList>
            <person name="Berger JAMES D."/>
            <person name="Berger JAMES D."/>
        </authorList>
    </citation>
    <scope>NUCLEOTIDE SEQUENCE [LARGE SCALE GENOMIC DNA]</scope>
</reference>
<keyword evidence="9 11" id="KW-0472">Membrane</keyword>
<keyword evidence="8 11" id="KW-0333">Golgi apparatus</keyword>
<protein>
    <recommendedName>
        <fullName evidence="11">Hexosyltransferase</fullName>
        <ecNumber evidence="11">2.4.1.-</ecNumber>
    </recommendedName>
</protein>
<dbReference type="WBParaSite" id="TREG1_10220.1">
    <property type="protein sequence ID" value="TREG1_10220.1"/>
    <property type="gene ID" value="TREG1_10220"/>
</dbReference>
<dbReference type="PANTHER" id="PTHR11214">
    <property type="entry name" value="BETA-1,3-N-ACETYLGLUCOSAMINYLTRANSFERASE"/>
    <property type="match status" value="1"/>
</dbReference>
<evidence type="ECO:0000256" key="7">
    <source>
        <dbReference type="ARBA" id="ARBA00022989"/>
    </source>
</evidence>
<comment type="subcellular location">
    <subcellularLocation>
        <location evidence="1 11">Golgi apparatus membrane</location>
        <topology evidence="1 11">Single-pass type II membrane protein</topology>
    </subcellularLocation>
</comment>
<dbReference type="InterPro" id="IPR002659">
    <property type="entry name" value="Glyco_trans_31"/>
</dbReference>
<keyword evidence="3 11" id="KW-0328">Glycosyltransferase</keyword>
<organism evidence="12 13">
    <name type="scientific">Trichobilharzia regenti</name>
    <name type="common">Nasal bird schistosome</name>
    <dbReference type="NCBI Taxonomy" id="157069"/>
    <lineage>
        <taxon>Eukaryota</taxon>
        <taxon>Metazoa</taxon>
        <taxon>Spiralia</taxon>
        <taxon>Lophotrochozoa</taxon>
        <taxon>Platyhelminthes</taxon>
        <taxon>Trematoda</taxon>
        <taxon>Digenea</taxon>
        <taxon>Strigeidida</taxon>
        <taxon>Schistosomatoidea</taxon>
        <taxon>Schistosomatidae</taxon>
        <taxon>Trichobilharzia</taxon>
    </lineage>
</organism>
<evidence type="ECO:0000256" key="8">
    <source>
        <dbReference type="ARBA" id="ARBA00023034"/>
    </source>
</evidence>
<name>A0AA85IR03_TRIRE</name>